<dbReference type="Gene3D" id="2.60.40.10">
    <property type="entry name" value="Immunoglobulins"/>
    <property type="match status" value="3"/>
</dbReference>
<evidence type="ECO:0000313" key="7">
    <source>
        <dbReference type="Proteomes" id="UP000507470"/>
    </source>
</evidence>
<comment type="subcellular location">
    <subcellularLocation>
        <location evidence="1">Membrane</location>
        <topology evidence="1">Single-pass membrane protein</topology>
    </subcellularLocation>
</comment>
<dbReference type="SUPFAM" id="SSF48726">
    <property type="entry name" value="Immunoglobulin"/>
    <property type="match status" value="3"/>
</dbReference>
<evidence type="ECO:0000313" key="6">
    <source>
        <dbReference type="EMBL" id="CAC5375677.1"/>
    </source>
</evidence>
<reference evidence="6 7" key="1">
    <citation type="submission" date="2020-06" db="EMBL/GenBank/DDBJ databases">
        <authorList>
            <person name="Li R."/>
            <person name="Bekaert M."/>
        </authorList>
    </citation>
    <scope>NUCLEOTIDE SEQUENCE [LARGE SCALE GENOMIC DNA]</scope>
    <source>
        <strain evidence="7">wild</strain>
    </source>
</reference>
<dbReference type="InterPro" id="IPR036179">
    <property type="entry name" value="Ig-like_dom_sf"/>
</dbReference>
<feature type="domain" description="Ig-like" evidence="5">
    <location>
        <begin position="317"/>
        <end position="418"/>
    </location>
</feature>
<proteinExistence type="predicted"/>
<evidence type="ECO:0000256" key="3">
    <source>
        <dbReference type="ARBA" id="ARBA00023157"/>
    </source>
</evidence>
<feature type="domain" description="Ig-like" evidence="5">
    <location>
        <begin position="125"/>
        <end position="215"/>
    </location>
</feature>
<dbReference type="InterPro" id="IPR013162">
    <property type="entry name" value="CD80_C2-set"/>
</dbReference>
<gene>
    <name evidence="6" type="ORF">MCOR_12613</name>
</gene>
<accession>A0A6J8AY51</accession>
<dbReference type="EMBL" id="CACVKT020002154">
    <property type="protein sequence ID" value="CAC5375677.1"/>
    <property type="molecule type" value="Genomic_DNA"/>
</dbReference>
<dbReference type="InterPro" id="IPR003599">
    <property type="entry name" value="Ig_sub"/>
</dbReference>
<dbReference type="PANTHER" id="PTHR45889:SF8">
    <property type="entry name" value="IG-LIKE DOMAIN-CONTAINING PROTEIN"/>
    <property type="match status" value="1"/>
</dbReference>
<dbReference type="InterPro" id="IPR007110">
    <property type="entry name" value="Ig-like_dom"/>
</dbReference>
<dbReference type="OrthoDB" id="6076994at2759"/>
<keyword evidence="7" id="KW-1185">Reference proteome</keyword>
<feature type="chain" id="PRO_5026723893" evidence="4">
    <location>
        <begin position="29"/>
        <end position="634"/>
    </location>
</feature>
<dbReference type="SMART" id="SM00408">
    <property type="entry name" value="IGc2"/>
    <property type="match status" value="2"/>
</dbReference>
<dbReference type="InterPro" id="IPR003598">
    <property type="entry name" value="Ig_sub2"/>
</dbReference>
<dbReference type="PROSITE" id="PS50835">
    <property type="entry name" value="IG_LIKE"/>
    <property type="match status" value="2"/>
</dbReference>
<evidence type="ECO:0000256" key="1">
    <source>
        <dbReference type="ARBA" id="ARBA00004167"/>
    </source>
</evidence>
<keyword evidence="4" id="KW-0732">Signal</keyword>
<dbReference type="GO" id="GO:0016020">
    <property type="term" value="C:membrane"/>
    <property type="evidence" value="ECO:0007669"/>
    <property type="project" value="UniProtKB-SubCell"/>
</dbReference>
<dbReference type="CDD" id="cd00096">
    <property type="entry name" value="Ig"/>
    <property type="match status" value="1"/>
</dbReference>
<evidence type="ECO:0000259" key="5">
    <source>
        <dbReference type="PROSITE" id="PS50835"/>
    </source>
</evidence>
<dbReference type="Proteomes" id="UP000507470">
    <property type="component" value="Unassembled WGS sequence"/>
</dbReference>
<sequence length="634" mass="70763">MGDDGYCHLVLNIQWLILYVTLYEEGMGDDGVWFLNIQWLILYVTLYEEGMGDDGYWFLNIQWLILYVTLYEEGMGDDGYWFLNIQWLILYVTLYEEGIGDDGYWFLNIQVMAVNYIVIALLIVPVISQVPPGAPVITGPQTIVKGDQVTLTCTVTGGAPTPTVTWLRDSIVIDSSSSTAGSTVTNTYSFTASDAEHLAVFECQSENGVLQNPLSRTKFVEVYRSPQPPVLTGPTSVVPGTPTTWTCTSEGGYPIQTMTMRIGNSQFTSNQFTTTTQFITSDESYTVVGTLSFAPTTANDGQILYCDVLHTETSTTPQTVSLPLSVRSPLAVTAPRTFYNPGETETVTLACIVTNGNPTQISWYKSTQRLTVTGRFSGGTVSSPSLTITDVAMSDAGTYICEATDGSATVRTNNIQLSPIERSVTEYDIITTILNGYNKLVRPIDPVNNVTHSLIPKETMVFDPKLLVFKAMQCVSWNDPRLSWPRGQPRVSLPSSVIWLPDIVMLGQEVMHDFEAKAIVMKNGDVTYCPQGVIRSTNCEEKSGSVWECNFKFLSWSYDKVMLDIHFPSVLTRPSIDMSIYYEHDDYEIVSQCPVRREMSYPCRVGTYPELTYTFVIRRRRSYCRNLNASPTCN</sequence>
<dbReference type="GO" id="GO:0005230">
    <property type="term" value="F:extracellular ligand-gated monoatomic ion channel activity"/>
    <property type="evidence" value="ECO:0007669"/>
    <property type="project" value="InterPro"/>
</dbReference>
<protein>
    <submittedName>
        <fullName evidence="6">CHRNA3</fullName>
    </submittedName>
</protein>
<name>A0A6J8AY51_MYTCO</name>
<evidence type="ECO:0000256" key="2">
    <source>
        <dbReference type="ARBA" id="ARBA00023136"/>
    </source>
</evidence>
<evidence type="ECO:0000256" key="4">
    <source>
        <dbReference type="SAM" id="SignalP"/>
    </source>
</evidence>
<keyword evidence="2" id="KW-0472">Membrane</keyword>
<dbReference type="AlphaFoldDB" id="A0A6J8AY51"/>
<dbReference type="Pfam" id="PF02931">
    <property type="entry name" value="Neur_chan_LBD"/>
    <property type="match status" value="1"/>
</dbReference>
<keyword evidence="3" id="KW-1015">Disulfide bond</keyword>
<dbReference type="PANTHER" id="PTHR45889">
    <property type="entry name" value="IG-LIKE DOMAIN-CONTAINING PROTEIN"/>
    <property type="match status" value="1"/>
</dbReference>
<dbReference type="Pfam" id="PF13927">
    <property type="entry name" value="Ig_3"/>
    <property type="match status" value="2"/>
</dbReference>
<dbReference type="Gene3D" id="2.70.170.10">
    <property type="entry name" value="Neurotransmitter-gated ion-channel ligand-binding domain"/>
    <property type="match status" value="1"/>
</dbReference>
<organism evidence="6 7">
    <name type="scientific">Mytilus coruscus</name>
    <name type="common">Sea mussel</name>
    <dbReference type="NCBI Taxonomy" id="42192"/>
    <lineage>
        <taxon>Eukaryota</taxon>
        <taxon>Metazoa</taxon>
        <taxon>Spiralia</taxon>
        <taxon>Lophotrochozoa</taxon>
        <taxon>Mollusca</taxon>
        <taxon>Bivalvia</taxon>
        <taxon>Autobranchia</taxon>
        <taxon>Pteriomorphia</taxon>
        <taxon>Mytilida</taxon>
        <taxon>Mytiloidea</taxon>
        <taxon>Mytilidae</taxon>
        <taxon>Mytilinae</taxon>
        <taxon>Mytilus</taxon>
    </lineage>
</organism>
<dbReference type="SUPFAM" id="SSF63712">
    <property type="entry name" value="Nicotinic receptor ligand binding domain-like"/>
    <property type="match status" value="1"/>
</dbReference>
<dbReference type="InterPro" id="IPR006202">
    <property type="entry name" value="Neur_chan_lig-bd"/>
</dbReference>
<dbReference type="InterPro" id="IPR013783">
    <property type="entry name" value="Ig-like_fold"/>
</dbReference>
<dbReference type="SMART" id="SM00409">
    <property type="entry name" value="IG"/>
    <property type="match status" value="3"/>
</dbReference>
<dbReference type="InterPro" id="IPR036734">
    <property type="entry name" value="Neur_chan_lig-bd_sf"/>
</dbReference>
<dbReference type="Pfam" id="PF08205">
    <property type="entry name" value="C2-set_2"/>
    <property type="match status" value="1"/>
</dbReference>
<feature type="signal peptide" evidence="4">
    <location>
        <begin position="1"/>
        <end position="28"/>
    </location>
</feature>